<feature type="transmembrane region" description="Helical" evidence="1">
    <location>
        <begin position="80"/>
        <end position="100"/>
    </location>
</feature>
<organism evidence="2 3">
    <name type="scientific">Solilutibacter oculi</name>
    <dbReference type="NCBI Taxonomy" id="2698682"/>
    <lineage>
        <taxon>Bacteria</taxon>
        <taxon>Pseudomonadati</taxon>
        <taxon>Pseudomonadota</taxon>
        <taxon>Gammaproteobacteria</taxon>
        <taxon>Lysobacterales</taxon>
        <taxon>Lysobacteraceae</taxon>
        <taxon>Solilutibacter</taxon>
    </lineage>
</organism>
<dbReference type="RefSeq" id="WP_112927401.1">
    <property type="nucleotide sequence ID" value="NZ_CP029556.1"/>
</dbReference>
<gene>
    <name evidence="2" type="ORF">DCD74_11310</name>
</gene>
<dbReference type="OrthoDB" id="288800at2"/>
<protein>
    <submittedName>
        <fullName evidence="2">DUF2878 domain-containing protein</fullName>
    </submittedName>
</protein>
<keyword evidence="1" id="KW-0472">Membrane</keyword>
<keyword evidence="1" id="KW-0812">Transmembrane</keyword>
<dbReference type="Pfam" id="PF11086">
    <property type="entry name" value="DUF2878"/>
    <property type="match status" value="1"/>
</dbReference>
<dbReference type="InterPro" id="IPR021306">
    <property type="entry name" value="DUF2878"/>
</dbReference>
<name>A0A344J830_9GAMM</name>
<sequence length="179" mass="18652">MAFWANLIGYQAIWLAVVCSAGRGMPWIGMLACVAFITLQWSASRTRAGDGRVLVAALACGIVVDGVAAATGLLDYAAPIPGVPAPLWIVLLWGAFALTLNHSMAWFAQRPAIASVFAAIGGPLAYLGAARGFGAVAFPTPAWPALVWLAACWALALPLLLHIASRPRSARATAMEARA</sequence>
<accession>A0A344J830</accession>
<evidence type="ECO:0000313" key="3">
    <source>
        <dbReference type="Proteomes" id="UP000251842"/>
    </source>
</evidence>
<feature type="transmembrane region" description="Helical" evidence="1">
    <location>
        <begin position="53"/>
        <end position="74"/>
    </location>
</feature>
<feature type="transmembrane region" description="Helical" evidence="1">
    <location>
        <begin position="112"/>
        <end position="130"/>
    </location>
</feature>
<evidence type="ECO:0000256" key="1">
    <source>
        <dbReference type="SAM" id="Phobius"/>
    </source>
</evidence>
<feature type="transmembrane region" description="Helical" evidence="1">
    <location>
        <begin position="12"/>
        <end position="41"/>
    </location>
</feature>
<feature type="transmembrane region" description="Helical" evidence="1">
    <location>
        <begin position="142"/>
        <end position="161"/>
    </location>
</feature>
<keyword evidence="1" id="KW-1133">Transmembrane helix</keyword>
<keyword evidence="3" id="KW-1185">Reference proteome</keyword>
<proteinExistence type="predicted"/>
<dbReference type="KEGG" id="lue:DCD74_11310"/>
<reference evidence="3" key="1">
    <citation type="submission" date="2018-05" db="EMBL/GenBank/DDBJ databases">
        <title>Luteimonas pekinense sp. nov., isolated from human Meibomian gland secretions, Beijing, China.</title>
        <authorList>
            <person name="Wen T."/>
            <person name="Bai H."/>
            <person name="Lv H."/>
        </authorList>
    </citation>
    <scope>NUCLEOTIDE SEQUENCE [LARGE SCALE GENOMIC DNA]</scope>
    <source>
        <strain evidence="3">83-4</strain>
    </source>
</reference>
<dbReference type="EMBL" id="CP029556">
    <property type="protein sequence ID" value="AXA85190.1"/>
    <property type="molecule type" value="Genomic_DNA"/>
</dbReference>
<dbReference type="AlphaFoldDB" id="A0A344J830"/>
<evidence type="ECO:0000313" key="2">
    <source>
        <dbReference type="EMBL" id="AXA85190.1"/>
    </source>
</evidence>
<dbReference type="Proteomes" id="UP000251842">
    <property type="component" value="Chromosome"/>
</dbReference>